<dbReference type="Pfam" id="PF03009">
    <property type="entry name" value="GDPD"/>
    <property type="match status" value="1"/>
</dbReference>
<dbReference type="GO" id="GO:0006629">
    <property type="term" value="P:lipid metabolic process"/>
    <property type="evidence" value="ECO:0007669"/>
    <property type="project" value="InterPro"/>
</dbReference>
<feature type="transmembrane region" description="Helical" evidence="1">
    <location>
        <begin position="217"/>
        <end position="248"/>
    </location>
</feature>
<protein>
    <submittedName>
        <fullName evidence="3">Glycerophosphoryl diester phosphodiesterase</fullName>
    </submittedName>
</protein>
<proteinExistence type="predicted"/>
<keyword evidence="4" id="KW-1185">Reference proteome</keyword>
<reference evidence="3 4" key="1">
    <citation type="journal article" date="2015" name="Genome Announc.">
        <title>Expanding the biotechnology potential of lactobacilli through comparative genomics of 213 strains and associated genera.</title>
        <authorList>
            <person name="Sun Z."/>
            <person name="Harris H.M."/>
            <person name="McCann A."/>
            <person name="Guo C."/>
            <person name="Argimon S."/>
            <person name="Zhang W."/>
            <person name="Yang X."/>
            <person name="Jeffery I.B."/>
            <person name="Cooney J.C."/>
            <person name="Kagawa T.F."/>
            <person name="Liu W."/>
            <person name="Song Y."/>
            <person name="Salvetti E."/>
            <person name="Wrobel A."/>
            <person name="Rasinkangas P."/>
            <person name="Parkhill J."/>
            <person name="Rea M.C."/>
            <person name="O'Sullivan O."/>
            <person name="Ritari J."/>
            <person name="Douillard F.P."/>
            <person name="Paul Ross R."/>
            <person name="Yang R."/>
            <person name="Briner A.E."/>
            <person name="Felis G.E."/>
            <person name="de Vos W.M."/>
            <person name="Barrangou R."/>
            <person name="Klaenhammer T.R."/>
            <person name="Caufield P.W."/>
            <person name="Cui Y."/>
            <person name="Zhang H."/>
            <person name="O'Toole P.W."/>
        </authorList>
    </citation>
    <scope>NUCLEOTIDE SEQUENCE [LARGE SCALE GENOMIC DNA]</scope>
    <source>
        <strain evidence="3 4">DSM 19909</strain>
    </source>
</reference>
<dbReference type="GO" id="GO:0008081">
    <property type="term" value="F:phosphoric diester hydrolase activity"/>
    <property type="evidence" value="ECO:0007669"/>
    <property type="project" value="InterPro"/>
</dbReference>
<dbReference type="InterPro" id="IPR030395">
    <property type="entry name" value="GP_PDE_dom"/>
</dbReference>
<dbReference type="RefSeq" id="WP_054699471.1">
    <property type="nucleotide sequence ID" value="NZ_AZEE01000027.1"/>
</dbReference>
<feature type="transmembrane region" description="Helical" evidence="1">
    <location>
        <begin position="21"/>
        <end position="44"/>
    </location>
</feature>
<evidence type="ECO:0000256" key="1">
    <source>
        <dbReference type="SAM" id="Phobius"/>
    </source>
</evidence>
<gene>
    <name evidence="3" type="ORF">FD04_GL000279</name>
</gene>
<dbReference type="PANTHER" id="PTHR46211:SF8">
    <property type="entry name" value="PHOSPHODIESTERASE"/>
    <property type="match status" value="1"/>
</dbReference>
<sequence>MNHFSFVNKIRHEFFQKWVAYTTLILGINLTVSLIIIPVLNWLTARILQLGRIDYVSYTNVGNILITHPIVSILLVVVLILALLFVYWQFTFLMLGIYHIRMGHGYSIREMLADTLSLTPSLSLSSFGFFLGYFILILPFSEIGFKTALLAKVKIPDFILTYINANPWLLLLLTIAYLIVLYLGIRLLFVLPNLVILQHSVRQAIAESWRKTRGKTWSYFLNITILSLMISAAALICYSVILIGQALADGQTTAFALTVAVINLVLIELVAQFVVIFSTFGLMRILLNDLLSPVRLLPSFIRKRRKPRVLIIGAMLLVALSVVTFNVVYLQGFTVTKPLEISHRGVDSGNGVQNTIPALKKTSKEHPDYVEMDIHETKDHQFVVMHDENLKQLTGVNRAPYQMTLKQLTALTAHENGYSAKIASFDDYLTAAESIHQKLLVEIKVTSHDSSNMLKLFTSKYAKRLRADHDEIHSLSYRVVKGLKQTDPKQYVSFILPYNLAFPHTPANGYTMEYSTLNDDFVDEANANHQRVYAWTVNSDTAIQAALFQNVNGIITDHLHDLQVTVNDNINHPTYTTRLLDYIIDIPSTNMPLN</sequence>
<dbReference type="Gene3D" id="3.20.20.190">
    <property type="entry name" value="Phosphatidylinositol (PI) phosphodiesterase"/>
    <property type="match status" value="1"/>
</dbReference>
<feature type="domain" description="GP-PDE" evidence="2">
    <location>
        <begin position="338"/>
        <end position="566"/>
    </location>
</feature>
<dbReference type="PANTHER" id="PTHR46211">
    <property type="entry name" value="GLYCEROPHOSPHORYL DIESTER PHOSPHODIESTERASE"/>
    <property type="match status" value="1"/>
</dbReference>
<dbReference type="Pfam" id="PF10110">
    <property type="entry name" value="GPDPase_memb"/>
    <property type="match status" value="1"/>
</dbReference>
<keyword evidence="1" id="KW-0472">Membrane</keyword>
<dbReference type="AlphaFoldDB" id="A0A0R1LY44"/>
<dbReference type="PROSITE" id="PS51704">
    <property type="entry name" value="GP_PDE"/>
    <property type="match status" value="1"/>
</dbReference>
<keyword evidence="1" id="KW-0812">Transmembrane</keyword>
<evidence type="ECO:0000259" key="2">
    <source>
        <dbReference type="PROSITE" id="PS51704"/>
    </source>
</evidence>
<accession>A0A0R1LY44</accession>
<keyword evidence="1" id="KW-1133">Transmembrane helix</keyword>
<feature type="transmembrane region" description="Helical" evidence="1">
    <location>
        <begin position="64"/>
        <end position="97"/>
    </location>
</feature>
<feature type="transmembrane region" description="Helical" evidence="1">
    <location>
        <begin position="254"/>
        <end position="287"/>
    </location>
</feature>
<dbReference type="SUPFAM" id="SSF51695">
    <property type="entry name" value="PLC-like phosphodiesterases"/>
    <property type="match status" value="1"/>
</dbReference>
<dbReference type="InterPro" id="IPR017946">
    <property type="entry name" value="PLC-like_Pdiesterase_TIM-brl"/>
</dbReference>
<dbReference type="InterPro" id="IPR018476">
    <property type="entry name" value="GlyceroP-diester-Pdiesterase_M"/>
</dbReference>
<feature type="transmembrane region" description="Helical" evidence="1">
    <location>
        <begin position="308"/>
        <end position="330"/>
    </location>
</feature>
<dbReference type="OrthoDB" id="384721at2"/>
<comment type="caution">
    <text evidence="3">The sequence shown here is derived from an EMBL/GenBank/DDBJ whole genome shotgun (WGS) entry which is preliminary data.</text>
</comment>
<name>A0A0R1LY44_9LACO</name>
<dbReference type="EMBL" id="AZEE01000027">
    <property type="protein sequence ID" value="KRK98547.1"/>
    <property type="molecule type" value="Genomic_DNA"/>
</dbReference>
<evidence type="ECO:0000313" key="3">
    <source>
        <dbReference type="EMBL" id="KRK98547.1"/>
    </source>
</evidence>
<organism evidence="3 4">
    <name type="scientific">Secundilactobacillus odoratitofui DSM 19909 = JCM 15043</name>
    <dbReference type="NCBI Taxonomy" id="1423776"/>
    <lineage>
        <taxon>Bacteria</taxon>
        <taxon>Bacillati</taxon>
        <taxon>Bacillota</taxon>
        <taxon>Bacilli</taxon>
        <taxon>Lactobacillales</taxon>
        <taxon>Lactobacillaceae</taxon>
        <taxon>Secundilactobacillus</taxon>
    </lineage>
</organism>
<dbReference type="STRING" id="1423776.FD04_GL000279"/>
<feature type="transmembrane region" description="Helical" evidence="1">
    <location>
        <begin position="118"/>
        <end position="140"/>
    </location>
</feature>
<feature type="transmembrane region" description="Helical" evidence="1">
    <location>
        <begin position="168"/>
        <end position="196"/>
    </location>
</feature>
<dbReference type="CDD" id="cd08579">
    <property type="entry name" value="GDPD_memb_like"/>
    <property type="match status" value="1"/>
</dbReference>
<dbReference type="PATRIC" id="fig|1423776.4.peg.280"/>
<dbReference type="Proteomes" id="UP000051160">
    <property type="component" value="Unassembled WGS sequence"/>
</dbReference>
<evidence type="ECO:0000313" key="4">
    <source>
        <dbReference type="Proteomes" id="UP000051160"/>
    </source>
</evidence>